<comment type="similarity">
    <text evidence="3">In the N-terminal section; belongs to the glycosyltransferase 51 family.</text>
</comment>
<evidence type="ECO:0000256" key="6">
    <source>
        <dbReference type="ARBA" id="ARBA00022676"/>
    </source>
</evidence>
<dbReference type="InterPro" id="IPR036950">
    <property type="entry name" value="PBP_transglycosylase"/>
</dbReference>
<dbReference type="Pfam" id="PF00905">
    <property type="entry name" value="Transpeptidase"/>
    <property type="match status" value="1"/>
</dbReference>
<dbReference type="EMBL" id="CP060139">
    <property type="protein sequence ID" value="QNR25639.1"/>
    <property type="molecule type" value="Genomic_DNA"/>
</dbReference>
<dbReference type="InterPro" id="IPR001264">
    <property type="entry name" value="Glyco_trans_51"/>
</dbReference>
<dbReference type="PANTHER" id="PTHR32282:SF15">
    <property type="entry name" value="PENICILLIN-BINDING PROTEIN 1C"/>
    <property type="match status" value="1"/>
</dbReference>
<dbReference type="GO" id="GO:0008955">
    <property type="term" value="F:peptidoglycan glycosyltransferase activity"/>
    <property type="evidence" value="ECO:0007669"/>
    <property type="project" value="UniProtKB-EC"/>
</dbReference>
<keyword evidence="6" id="KW-0328">Glycosyltransferase</keyword>
<dbReference type="InterPro" id="IPR050396">
    <property type="entry name" value="Glycosyltr_51/Transpeptidase"/>
</dbReference>
<name>A0A7H0VIU1_9FLAO</name>
<dbReference type="Proteomes" id="UP000516305">
    <property type="component" value="Chromosome"/>
</dbReference>
<dbReference type="InterPro" id="IPR011815">
    <property type="entry name" value="PBP_1c"/>
</dbReference>
<evidence type="ECO:0000256" key="4">
    <source>
        <dbReference type="ARBA" id="ARBA00022645"/>
    </source>
</evidence>
<gene>
    <name evidence="16" type="primary">pbpC</name>
    <name evidence="16" type="ORF">H4K34_07295</name>
</gene>
<evidence type="ECO:0000259" key="13">
    <source>
        <dbReference type="Pfam" id="PF00905"/>
    </source>
</evidence>
<evidence type="ECO:0000256" key="9">
    <source>
        <dbReference type="ARBA" id="ARBA00023268"/>
    </source>
</evidence>
<dbReference type="Gene3D" id="1.10.3810.10">
    <property type="entry name" value="Biosynthetic peptidoglycan transglycosylase-like"/>
    <property type="match status" value="1"/>
</dbReference>
<evidence type="ECO:0000313" key="16">
    <source>
        <dbReference type="EMBL" id="QNR25639.1"/>
    </source>
</evidence>
<comment type="catalytic activity">
    <reaction evidence="11">
        <text>[GlcNAc-(1-&gt;4)-Mur2Ac(oyl-L-Ala-gamma-D-Glu-L-Lys-D-Ala-D-Ala)](n)-di-trans,octa-cis-undecaprenyl diphosphate + beta-D-GlcNAc-(1-&gt;4)-Mur2Ac(oyl-L-Ala-gamma-D-Glu-L-Lys-D-Ala-D-Ala)-di-trans,octa-cis-undecaprenyl diphosphate = [GlcNAc-(1-&gt;4)-Mur2Ac(oyl-L-Ala-gamma-D-Glu-L-Lys-D-Ala-D-Ala)](n+1)-di-trans,octa-cis-undecaprenyl diphosphate + di-trans,octa-cis-undecaprenyl diphosphate + H(+)</text>
        <dbReference type="Rhea" id="RHEA:23708"/>
        <dbReference type="Rhea" id="RHEA-COMP:9602"/>
        <dbReference type="Rhea" id="RHEA-COMP:9603"/>
        <dbReference type="ChEBI" id="CHEBI:15378"/>
        <dbReference type="ChEBI" id="CHEBI:58405"/>
        <dbReference type="ChEBI" id="CHEBI:60033"/>
        <dbReference type="ChEBI" id="CHEBI:78435"/>
        <dbReference type="EC" id="2.4.99.28"/>
    </reaction>
</comment>
<keyword evidence="4" id="KW-0121">Carboxypeptidase</keyword>
<keyword evidence="17" id="KW-1185">Reference proteome</keyword>
<dbReference type="SUPFAM" id="SSF56601">
    <property type="entry name" value="beta-lactamase/transpeptidase-like"/>
    <property type="match status" value="1"/>
</dbReference>
<evidence type="ECO:0000256" key="3">
    <source>
        <dbReference type="ARBA" id="ARBA00007739"/>
    </source>
</evidence>
<dbReference type="InterPro" id="IPR023346">
    <property type="entry name" value="Lysozyme-like_dom_sf"/>
</dbReference>
<feature type="transmembrane region" description="Helical" evidence="12">
    <location>
        <begin position="9"/>
        <end position="26"/>
    </location>
</feature>
<evidence type="ECO:0000256" key="5">
    <source>
        <dbReference type="ARBA" id="ARBA00022670"/>
    </source>
</evidence>
<dbReference type="Pfam" id="PF06832">
    <property type="entry name" value="BiPBP_C"/>
    <property type="match status" value="1"/>
</dbReference>
<dbReference type="Pfam" id="PF00912">
    <property type="entry name" value="Transgly"/>
    <property type="match status" value="1"/>
</dbReference>
<dbReference type="NCBIfam" id="TIGR02073">
    <property type="entry name" value="PBP_1c"/>
    <property type="match status" value="1"/>
</dbReference>
<organism evidence="16 17">
    <name type="scientific">Croceimicrobium hydrocarbonivorans</name>
    <dbReference type="NCBI Taxonomy" id="2761580"/>
    <lineage>
        <taxon>Bacteria</taxon>
        <taxon>Pseudomonadati</taxon>
        <taxon>Bacteroidota</taxon>
        <taxon>Flavobacteriia</taxon>
        <taxon>Flavobacteriales</taxon>
        <taxon>Owenweeksiaceae</taxon>
        <taxon>Croceimicrobium</taxon>
    </lineage>
</organism>
<keyword evidence="9" id="KW-0511">Multifunctional enzyme</keyword>
<dbReference type="GO" id="GO:0006508">
    <property type="term" value="P:proteolysis"/>
    <property type="evidence" value="ECO:0007669"/>
    <property type="project" value="UniProtKB-KW"/>
</dbReference>
<protein>
    <recommendedName>
        <fullName evidence="10">peptidoglycan glycosyltransferase</fullName>
        <ecNumber evidence="10">2.4.99.28</ecNumber>
    </recommendedName>
</protein>
<dbReference type="InterPro" id="IPR001460">
    <property type="entry name" value="PCN-bd_Tpept"/>
</dbReference>
<dbReference type="SUPFAM" id="SSF53955">
    <property type="entry name" value="Lysozyme-like"/>
    <property type="match status" value="1"/>
</dbReference>
<keyword evidence="12" id="KW-1133">Transmembrane helix</keyword>
<keyword evidence="12" id="KW-0812">Transmembrane</keyword>
<dbReference type="RefSeq" id="WP_210760165.1">
    <property type="nucleotide sequence ID" value="NZ_CP060139.1"/>
</dbReference>
<evidence type="ECO:0000256" key="7">
    <source>
        <dbReference type="ARBA" id="ARBA00022679"/>
    </source>
</evidence>
<keyword evidence="8" id="KW-0378">Hydrolase</keyword>
<proteinExistence type="inferred from homology"/>
<comment type="similarity">
    <text evidence="2">In the C-terminal section; belongs to the transpeptidase family.</text>
</comment>
<dbReference type="GO" id="GO:0030288">
    <property type="term" value="C:outer membrane-bounded periplasmic space"/>
    <property type="evidence" value="ECO:0007669"/>
    <property type="project" value="TreeGrafter"/>
</dbReference>
<dbReference type="GO" id="GO:0008658">
    <property type="term" value="F:penicillin binding"/>
    <property type="evidence" value="ECO:0007669"/>
    <property type="project" value="InterPro"/>
</dbReference>
<dbReference type="GO" id="GO:0009252">
    <property type="term" value="P:peptidoglycan biosynthetic process"/>
    <property type="evidence" value="ECO:0007669"/>
    <property type="project" value="InterPro"/>
</dbReference>
<dbReference type="Gene3D" id="3.40.710.10">
    <property type="entry name" value="DD-peptidase/beta-lactamase superfamily"/>
    <property type="match status" value="1"/>
</dbReference>
<reference evidence="16 17" key="1">
    <citation type="submission" date="2020-08" db="EMBL/GenBank/DDBJ databases">
        <title>Croceimicrobium hydrocarbonivorans gen. nov., sp. nov., a novel marine bacterium isolated from a bacterial consortium that degrades polyethylene terephthalate.</title>
        <authorList>
            <person name="Liu R."/>
        </authorList>
    </citation>
    <scope>NUCLEOTIDE SEQUENCE [LARGE SCALE GENOMIC DNA]</scope>
    <source>
        <strain evidence="16 17">A20-9</strain>
    </source>
</reference>
<dbReference type="GO" id="GO:0004180">
    <property type="term" value="F:carboxypeptidase activity"/>
    <property type="evidence" value="ECO:0007669"/>
    <property type="project" value="UniProtKB-KW"/>
</dbReference>
<dbReference type="KEGG" id="chyd:H4K34_07295"/>
<evidence type="ECO:0000256" key="10">
    <source>
        <dbReference type="ARBA" id="ARBA00044770"/>
    </source>
</evidence>
<feature type="domain" description="Glycosyl transferase family 51" evidence="14">
    <location>
        <begin position="55"/>
        <end position="223"/>
    </location>
</feature>
<evidence type="ECO:0000259" key="15">
    <source>
        <dbReference type="Pfam" id="PF06832"/>
    </source>
</evidence>
<evidence type="ECO:0000256" key="11">
    <source>
        <dbReference type="ARBA" id="ARBA00049902"/>
    </source>
</evidence>
<accession>A0A7H0VIU1</accession>
<feature type="domain" description="Penicillin-binding protein transpeptidase" evidence="13">
    <location>
        <begin position="301"/>
        <end position="424"/>
    </location>
</feature>
<feature type="domain" description="Penicillin-binding C-terminal" evidence="15">
    <location>
        <begin position="670"/>
        <end position="758"/>
    </location>
</feature>
<keyword evidence="5" id="KW-0645">Protease</keyword>
<comment type="pathway">
    <text evidence="1">Cell wall biogenesis; peptidoglycan biosynthesis.</text>
</comment>
<evidence type="ECO:0000256" key="2">
    <source>
        <dbReference type="ARBA" id="ARBA00007090"/>
    </source>
</evidence>
<evidence type="ECO:0000259" key="14">
    <source>
        <dbReference type="Pfam" id="PF00912"/>
    </source>
</evidence>
<evidence type="ECO:0000256" key="1">
    <source>
        <dbReference type="ARBA" id="ARBA00004752"/>
    </source>
</evidence>
<evidence type="ECO:0000256" key="12">
    <source>
        <dbReference type="SAM" id="Phobius"/>
    </source>
</evidence>
<dbReference type="PANTHER" id="PTHR32282">
    <property type="entry name" value="BINDING PROTEIN TRANSPEPTIDASE, PUTATIVE-RELATED"/>
    <property type="match status" value="1"/>
</dbReference>
<sequence length="762" mass="86791">MGRSPRRLILRRIALIAGLIFLIWWWNCLPEPLFDPPYSTVTEAENGQLLGARIAEDEQWRFPPADSVPMRFRQAIVQYEDEHFYSHPGFNPIAIVRALYQNWQAGEVVSGGSTISMQCIRLARGNPPRTYWEKFTEILRALRLELSYSKEEILELYASQAPFGGNVVGLEAAAWRYFALAPHRLSWSECAALAVLPNAPGIIHPGRNHQTFEQKRNRLLQKLLSEEVIDSLTYRLSLLEELPLEPQALPDIAHHLSQYQMKMMPESRLRSSLNANWQKHIQDLVNLHVLQWRGNSVHNSAALVMDLQDGSIKAYVGNTTNELADGKEINMLNKPRSTGSILKPMLYADAMALGQLSSRALVPDIPTRFGDFTPKNFDLKYRGATPVYRALQQSLNVPAARVLRDMGVPVFLHRLRAYGLQNLDRDAGYYGLSLILGGAEVPALQIAHMYRRWIWAMQGKEEDSIYDILGQAQDWGPIPNSDPAAIYSSLQIMEGLNRPSNWQQWGSSRRIAWKTGTSYGFRDAWAVGTDGRWLVVCWTGNANYEGRPGVIGVETSAPLLFSIMDYLPASPFFEPPYDWQHAKVICRESGFLAQEHCRYRDTIYGSKASLKNCPYCEPIFLNTKGLRVHRECSLDEPKDSSWMILSPAMTWYAQRSELNYKAPPDWDPQCLAPIDEVLKFIYPEKFEVVRRSRDFEGTLGKVILEAGHRQGEVEVFWYVDDEYIGSSRINHRMEVALELGTHRLLIMDEKGNSAQSFIKVVD</sequence>
<keyword evidence="12" id="KW-0472">Membrane</keyword>
<evidence type="ECO:0000256" key="8">
    <source>
        <dbReference type="ARBA" id="ARBA00022801"/>
    </source>
</evidence>
<evidence type="ECO:0000313" key="17">
    <source>
        <dbReference type="Proteomes" id="UP000516305"/>
    </source>
</evidence>
<dbReference type="EC" id="2.4.99.28" evidence="10"/>
<keyword evidence="7" id="KW-0808">Transferase</keyword>
<dbReference type="AlphaFoldDB" id="A0A7H0VIU1"/>
<dbReference type="InterPro" id="IPR012338">
    <property type="entry name" value="Beta-lactam/transpept-like"/>
</dbReference>
<dbReference type="InterPro" id="IPR009647">
    <property type="entry name" value="PBP_C"/>
</dbReference>